<dbReference type="InterPro" id="IPR036465">
    <property type="entry name" value="vWFA_dom_sf"/>
</dbReference>
<sequence length="906" mass="99744">MTFSAPEWFFLLPVFILLGLVWRSLRLWQPLRALLLITVTVLLADPHIDRQQNALDLWVMLDRSESTEDLVDKGLPEWKKLLEKSKPSRRDQLRFIDYAAEVVEQKPGTETAVFTGSRKLTRTNLAIQNIIALAPEDRPSRILVFSDGYSTEPLAEAAAKLSSMGIPMDFRLVREETTDDFRVARIHLPIRSQVGEPFVLGVTVRGHTDTTVPLIIKRNGQTLSETQVKIVSGTGRAEFTDRIARSGSYEYTAEIRPEKDAHPGNNRVERWIEVTGGPRVLLVTKYINDPLAAALKDQDYDVQVVTEPGNLRVGQLAGARSVVFNNVPAFEVPVPFQEALNFYVREQGGGFMMVGGKQSFGSGGYFQSAIDNLLPVSMELKNEHRKLAVAMAIVMDRSGSMAMSAGAGKTKMDLANTGAARAVELLGLMDQVTVFAVDSEAHKIVPLIDIQDKKNAIIGKIRKVQSQGGGIYVYTGLKAAWKELKKSTAGTRHIILFSDAADSEEPGAYRQLIAEMTKEGASVSVIGLGTAADTDAKFLQDIAKLGKGRCFFTTRPADIPRLFAQETVTIARSAFITDPVGTRPTGKWSEISNKPFNWLPQADGYNLSYAREDATTSLATTDEYLAPLVAHARRGIGRTAAVSFPLGGKYSEKIRAWPQYGDFIQTLTQWLMGDQLPAGIGLRHRLEGTRLTIDLLYDNEEWGQKFAIHPPRIKLLSGESSGTPYEVAWKRIAPGRFSLTQDLEEGSLIRGAIQVGEHAIPFGPVIVGSSTEWAFDPDRLAELRSVSAQTGGRELVDLSKAWMRPPVIHETDLRIPLAIAALVFLLLDALVTRTGWKMPLPSVGKRNQAKSTKTLTKPDSPAELSIPSPEKPPVPEQPRDTPVASPPAPSPTTARSSRYDRAKRKK</sequence>
<dbReference type="SUPFAM" id="SSF52317">
    <property type="entry name" value="Class I glutamine amidotransferase-like"/>
    <property type="match status" value="1"/>
</dbReference>
<protein>
    <submittedName>
        <fullName evidence="3">VWA domain-containing protein</fullName>
    </submittedName>
</protein>
<dbReference type="KEGG" id="osu:NT6N_14430"/>
<dbReference type="Gene3D" id="3.40.50.410">
    <property type="entry name" value="von Willebrand factor, type A domain"/>
    <property type="match status" value="1"/>
</dbReference>
<dbReference type="AlphaFoldDB" id="A0AAT9FKA9"/>
<proteinExistence type="predicted"/>
<dbReference type="PANTHER" id="PTHR37947:SF2">
    <property type="entry name" value="VON WILLEBRAND FACTOR TYPE A"/>
    <property type="match status" value="1"/>
</dbReference>
<dbReference type="InterPro" id="IPR002035">
    <property type="entry name" value="VWF_A"/>
</dbReference>
<dbReference type="PROSITE" id="PS50234">
    <property type="entry name" value="VWFA"/>
    <property type="match status" value="1"/>
</dbReference>
<name>A0AAT9FKA9_9BACT</name>
<dbReference type="SUPFAM" id="SSF53300">
    <property type="entry name" value="vWA-like"/>
    <property type="match status" value="2"/>
</dbReference>
<dbReference type="EMBL" id="AP026866">
    <property type="protein sequence ID" value="BDS06403.1"/>
    <property type="molecule type" value="Genomic_DNA"/>
</dbReference>
<dbReference type="InterPro" id="IPR029062">
    <property type="entry name" value="Class_I_gatase-like"/>
</dbReference>
<evidence type="ECO:0000256" key="1">
    <source>
        <dbReference type="SAM" id="MobiDB-lite"/>
    </source>
</evidence>
<feature type="region of interest" description="Disordered" evidence="1">
    <location>
        <begin position="838"/>
        <end position="906"/>
    </location>
</feature>
<reference evidence="3" key="1">
    <citation type="submission" date="2024-07" db="EMBL/GenBank/DDBJ databases">
        <title>Complete genome sequence of Verrucomicrobiaceae bacterium NT6N.</title>
        <authorList>
            <person name="Huang C."/>
            <person name="Takami H."/>
            <person name="Hamasaki K."/>
        </authorList>
    </citation>
    <scope>NUCLEOTIDE SEQUENCE</scope>
    <source>
        <strain evidence="3">NT6N</strain>
    </source>
</reference>
<dbReference type="SMART" id="SM00327">
    <property type="entry name" value="VWA"/>
    <property type="match status" value="1"/>
</dbReference>
<evidence type="ECO:0000313" key="3">
    <source>
        <dbReference type="EMBL" id="BDS06403.1"/>
    </source>
</evidence>
<accession>A0AAT9FKA9</accession>
<dbReference type="PANTHER" id="PTHR37947">
    <property type="entry name" value="BLL2462 PROTEIN"/>
    <property type="match status" value="1"/>
</dbReference>
<dbReference type="Pfam" id="PF13519">
    <property type="entry name" value="VWA_2"/>
    <property type="match status" value="1"/>
</dbReference>
<dbReference type="CDD" id="cd00198">
    <property type="entry name" value="vWFA"/>
    <property type="match status" value="1"/>
</dbReference>
<organism evidence="3">
    <name type="scientific">Oceaniferula spumae</name>
    <dbReference type="NCBI Taxonomy" id="2979115"/>
    <lineage>
        <taxon>Bacteria</taxon>
        <taxon>Pseudomonadati</taxon>
        <taxon>Verrucomicrobiota</taxon>
        <taxon>Verrucomicrobiia</taxon>
        <taxon>Verrucomicrobiales</taxon>
        <taxon>Verrucomicrobiaceae</taxon>
        <taxon>Oceaniferula</taxon>
    </lineage>
</organism>
<evidence type="ECO:0000259" key="2">
    <source>
        <dbReference type="PROSITE" id="PS50234"/>
    </source>
</evidence>
<feature type="domain" description="VWFA" evidence="2">
    <location>
        <begin position="390"/>
        <end position="580"/>
    </location>
</feature>
<gene>
    <name evidence="3" type="ORF">NT6N_14430</name>
</gene>